<evidence type="ECO:0000256" key="4">
    <source>
        <dbReference type="ARBA" id="ARBA00010617"/>
    </source>
</evidence>
<dbReference type="InterPro" id="IPR002401">
    <property type="entry name" value="Cyt_P450_E_grp-I"/>
</dbReference>
<feature type="signal peptide" evidence="14">
    <location>
        <begin position="1"/>
        <end position="23"/>
    </location>
</feature>
<evidence type="ECO:0000256" key="11">
    <source>
        <dbReference type="ARBA" id="ARBA00023033"/>
    </source>
</evidence>
<dbReference type="Gene3D" id="1.10.630.10">
    <property type="entry name" value="Cytochrome P450"/>
    <property type="match status" value="1"/>
</dbReference>
<evidence type="ECO:0000256" key="6">
    <source>
        <dbReference type="ARBA" id="ARBA00022692"/>
    </source>
</evidence>
<organism evidence="15 16">
    <name type="scientific">Trametes coccinea (strain BRFM310)</name>
    <name type="common">Pycnoporus coccineus</name>
    <dbReference type="NCBI Taxonomy" id="1353009"/>
    <lineage>
        <taxon>Eukaryota</taxon>
        <taxon>Fungi</taxon>
        <taxon>Dikarya</taxon>
        <taxon>Basidiomycota</taxon>
        <taxon>Agaricomycotina</taxon>
        <taxon>Agaricomycetes</taxon>
        <taxon>Polyporales</taxon>
        <taxon>Polyporaceae</taxon>
        <taxon>Trametes</taxon>
    </lineage>
</organism>
<comment type="cofactor">
    <cofactor evidence="1 13">
        <name>heme</name>
        <dbReference type="ChEBI" id="CHEBI:30413"/>
    </cofactor>
</comment>
<evidence type="ECO:0000256" key="9">
    <source>
        <dbReference type="ARBA" id="ARBA00023002"/>
    </source>
</evidence>
<keyword evidence="8" id="KW-1133">Transmembrane helix</keyword>
<dbReference type="CDD" id="cd11065">
    <property type="entry name" value="CYP64-like"/>
    <property type="match status" value="1"/>
</dbReference>
<evidence type="ECO:0000256" key="1">
    <source>
        <dbReference type="ARBA" id="ARBA00001971"/>
    </source>
</evidence>
<protein>
    <submittedName>
        <fullName evidence="15">Cytochrome P450</fullName>
    </submittedName>
</protein>
<dbReference type="InterPro" id="IPR050364">
    <property type="entry name" value="Cytochrome_P450_fung"/>
</dbReference>
<evidence type="ECO:0000256" key="12">
    <source>
        <dbReference type="ARBA" id="ARBA00023136"/>
    </source>
</evidence>
<comment type="similarity">
    <text evidence="4">Belongs to the cytochrome P450 family.</text>
</comment>
<keyword evidence="10 13" id="KW-0408">Iron</keyword>
<evidence type="ECO:0000256" key="14">
    <source>
        <dbReference type="SAM" id="SignalP"/>
    </source>
</evidence>
<dbReference type="Proteomes" id="UP000193067">
    <property type="component" value="Unassembled WGS sequence"/>
</dbReference>
<keyword evidence="7 13" id="KW-0479">Metal-binding</keyword>
<dbReference type="STRING" id="1353009.A0A1Y2I7N1"/>
<dbReference type="PANTHER" id="PTHR46300">
    <property type="entry name" value="P450, PUTATIVE (EUROFUNG)-RELATED-RELATED"/>
    <property type="match status" value="1"/>
</dbReference>
<accession>A0A1Y2I7N1</accession>
<sequence length="500" mass="55994">MSTTLLLASILATVALLVRYVRSRRASKYPPGPPGKPFVGNILDVSPQGAWVKFTSYKDIYGDIVYFHGLGNSVLVLNSLEVIADLLEKKASSYSDRPTFTVVGELMNLFQGMPLLPYGPEWRTQRKLAHSALSPSSVKKYHIIQEDLAAMLCREILDDPKDFFSAVRLAAERLVLIITYGLSADTADSQYISHADETMHMITKYTVPGAFLCDLLPWMKYLPSWLPFQREAARGREMIERLVATPFEHVQRDMAAGIARPSLTLDLLSSANSDPNTLHHIKWMSGALYGAGGETTYSTVLTCILAMVMYPDQLRKAQEELDRVTGTDRLPTISDRGNLPYVTALIKEVMRWRPVLPLGLARATAADDTYRGYTIPKGTIVIPNVWAIAFEPRGLYSPEIFEPERWLVSSKEDMPVDPADWTFGFARRICPGKHLAENSLFIFISTLLAMFDFAPPDTGHVKVEFEQGMVSYPKPFECKITPRSESKAMQIRERASQSTV</sequence>
<comment type="pathway">
    <text evidence="3">Secondary metabolite biosynthesis.</text>
</comment>
<gene>
    <name evidence="15" type="ORF">PYCCODRAFT_1441038</name>
</gene>
<dbReference type="GO" id="GO:0016020">
    <property type="term" value="C:membrane"/>
    <property type="evidence" value="ECO:0007669"/>
    <property type="project" value="UniProtKB-SubCell"/>
</dbReference>
<dbReference type="InterPro" id="IPR036396">
    <property type="entry name" value="Cyt_P450_sf"/>
</dbReference>
<feature type="binding site" description="axial binding residue" evidence="13">
    <location>
        <position position="430"/>
    </location>
    <ligand>
        <name>heme</name>
        <dbReference type="ChEBI" id="CHEBI:30413"/>
    </ligand>
    <ligandPart>
        <name>Fe</name>
        <dbReference type="ChEBI" id="CHEBI:18248"/>
    </ligandPart>
</feature>
<dbReference type="AlphaFoldDB" id="A0A1Y2I7N1"/>
<evidence type="ECO:0000313" key="15">
    <source>
        <dbReference type="EMBL" id="OSC96472.1"/>
    </source>
</evidence>
<dbReference type="EMBL" id="KZ084180">
    <property type="protein sequence ID" value="OSC96472.1"/>
    <property type="molecule type" value="Genomic_DNA"/>
</dbReference>
<name>A0A1Y2I7N1_TRAC3</name>
<keyword evidence="14" id="KW-0732">Signal</keyword>
<dbReference type="Pfam" id="PF00067">
    <property type="entry name" value="p450"/>
    <property type="match status" value="1"/>
</dbReference>
<feature type="chain" id="PRO_5012192371" evidence="14">
    <location>
        <begin position="24"/>
        <end position="500"/>
    </location>
</feature>
<evidence type="ECO:0000256" key="7">
    <source>
        <dbReference type="ARBA" id="ARBA00022723"/>
    </source>
</evidence>
<evidence type="ECO:0000256" key="2">
    <source>
        <dbReference type="ARBA" id="ARBA00004167"/>
    </source>
</evidence>
<comment type="subcellular location">
    <subcellularLocation>
        <location evidence="2">Membrane</location>
        <topology evidence="2">Single-pass membrane protein</topology>
    </subcellularLocation>
</comment>
<dbReference type="SUPFAM" id="SSF48264">
    <property type="entry name" value="Cytochrome P450"/>
    <property type="match status" value="1"/>
</dbReference>
<dbReference type="GO" id="GO:0016705">
    <property type="term" value="F:oxidoreductase activity, acting on paired donors, with incorporation or reduction of molecular oxygen"/>
    <property type="evidence" value="ECO:0007669"/>
    <property type="project" value="InterPro"/>
</dbReference>
<dbReference type="GO" id="GO:0005506">
    <property type="term" value="F:iron ion binding"/>
    <property type="evidence" value="ECO:0007669"/>
    <property type="project" value="InterPro"/>
</dbReference>
<evidence type="ECO:0000256" key="10">
    <source>
        <dbReference type="ARBA" id="ARBA00023004"/>
    </source>
</evidence>
<evidence type="ECO:0000256" key="3">
    <source>
        <dbReference type="ARBA" id="ARBA00005179"/>
    </source>
</evidence>
<dbReference type="GO" id="GO:0004497">
    <property type="term" value="F:monooxygenase activity"/>
    <property type="evidence" value="ECO:0007669"/>
    <property type="project" value="UniProtKB-KW"/>
</dbReference>
<keyword evidence="11" id="KW-0503">Monooxygenase</keyword>
<dbReference type="GO" id="GO:0020037">
    <property type="term" value="F:heme binding"/>
    <property type="evidence" value="ECO:0007669"/>
    <property type="project" value="InterPro"/>
</dbReference>
<keyword evidence="9" id="KW-0560">Oxidoreductase</keyword>
<evidence type="ECO:0000256" key="5">
    <source>
        <dbReference type="ARBA" id="ARBA00022617"/>
    </source>
</evidence>
<keyword evidence="16" id="KW-1185">Reference proteome</keyword>
<dbReference type="OrthoDB" id="2789670at2759"/>
<proteinExistence type="inferred from homology"/>
<dbReference type="InterPro" id="IPR001128">
    <property type="entry name" value="Cyt_P450"/>
</dbReference>
<keyword evidence="6" id="KW-0812">Transmembrane</keyword>
<evidence type="ECO:0000313" key="16">
    <source>
        <dbReference type="Proteomes" id="UP000193067"/>
    </source>
</evidence>
<keyword evidence="5 13" id="KW-0349">Heme</keyword>
<evidence type="ECO:0000256" key="8">
    <source>
        <dbReference type="ARBA" id="ARBA00022989"/>
    </source>
</evidence>
<evidence type="ECO:0000256" key="13">
    <source>
        <dbReference type="PIRSR" id="PIRSR602401-1"/>
    </source>
</evidence>
<dbReference type="PANTHER" id="PTHR46300:SF7">
    <property type="entry name" value="P450, PUTATIVE (EUROFUNG)-RELATED"/>
    <property type="match status" value="1"/>
</dbReference>
<dbReference type="PRINTS" id="PR00463">
    <property type="entry name" value="EP450I"/>
</dbReference>
<reference evidence="15 16" key="1">
    <citation type="journal article" date="2015" name="Biotechnol. Biofuels">
        <title>Enhanced degradation of softwood versus hardwood by the white-rot fungus Pycnoporus coccineus.</title>
        <authorList>
            <person name="Couturier M."/>
            <person name="Navarro D."/>
            <person name="Chevret D."/>
            <person name="Henrissat B."/>
            <person name="Piumi F."/>
            <person name="Ruiz-Duenas F.J."/>
            <person name="Martinez A.T."/>
            <person name="Grigoriev I.V."/>
            <person name="Riley R."/>
            <person name="Lipzen A."/>
            <person name="Berrin J.G."/>
            <person name="Master E.R."/>
            <person name="Rosso M.N."/>
        </authorList>
    </citation>
    <scope>NUCLEOTIDE SEQUENCE [LARGE SCALE GENOMIC DNA]</scope>
    <source>
        <strain evidence="15 16">BRFM310</strain>
    </source>
</reference>
<dbReference type="PRINTS" id="PR00385">
    <property type="entry name" value="P450"/>
</dbReference>
<keyword evidence="12" id="KW-0472">Membrane</keyword>